<name>A0A8K0D893_IGNLU</name>
<protein>
    <submittedName>
        <fullName evidence="2">Uncharacterized protein</fullName>
    </submittedName>
</protein>
<accession>A0A8K0D893</accession>
<evidence type="ECO:0000256" key="1">
    <source>
        <dbReference type="SAM" id="MobiDB-lite"/>
    </source>
</evidence>
<feature type="compositionally biased region" description="Polar residues" evidence="1">
    <location>
        <begin position="16"/>
        <end position="26"/>
    </location>
</feature>
<reference evidence="2" key="1">
    <citation type="submission" date="2019-08" db="EMBL/GenBank/DDBJ databases">
        <title>The genome of the North American firefly Photinus pyralis.</title>
        <authorList>
            <consortium name="Photinus pyralis genome working group"/>
            <person name="Fallon T.R."/>
            <person name="Sander Lower S.E."/>
            <person name="Weng J.-K."/>
        </authorList>
    </citation>
    <scope>NUCLEOTIDE SEQUENCE</scope>
    <source>
        <strain evidence="2">TRF0915ILg1</strain>
        <tissue evidence="2">Whole body</tissue>
    </source>
</reference>
<sequence>MSVPASRRFKMLFNLQNAPSTSQSPGTVEDIIENDDTSSEKHDTVVDDNTSMAWKNVDGQNLNIGGQGPKAGIHKWMDTHTEEIKTGNIAKVVFLLAKKSII</sequence>
<evidence type="ECO:0000313" key="3">
    <source>
        <dbReference type="Proteomes" id="UP000801492"/>
    </source>
</evidence>
<dbReference type="AlphaFoldDB" id="A0A8K0D893"/>
<keyword evidence="3" id="KW-1185">Reference proteome</keyword>
<comment type="caution">
    <text evidence="2">The sequence shown here is derived from an EMBL/GenBank/DDBJ whole genome shotgun (WGS) entry which is preliminary data.</text>
</comment>
<gene>
    <name evidence="2" type="ORF">ILUMI_04921</name>
</gene>
<feature type="region of interest" description="Disordered" evidence="1">
    <location>
        <begin position="16"/>
        <end position="43"/>
    </location>
</feature>
<proteinExistence type="predicted"/>
<dbReference type="Proteomes" id="UP000801492">
    <property type="component" value="Unassembled WGS sequence"/>
</dbReference>
<organism evidence="2 3">
    <name type="scientific">Ignelater luminosus</name>
    <name type="common">Cucubano</name>
    <name type="synonym">Pyrophorus luminosus</name>
    <dbReference type="NCBI Taxonomy" id="2038154"/>
    <lineage>
        <taxon>Eukaryota</taxon>
        <taxon>Metazoa</taxon>
        <taxon>Ecdysozoa</taxon>
        <taxon>Arthropoda</taxon>
        <taxon>Hexapoda</taxon>
        <taxon>Insecta</taxon>
        <taxon>Pterygota</taxon>
        <taxon>Neoptera</taxon>
        <taxon>Endopterygota</taxon>
        <taxon>Coleoptera</taxon>
        <taxon>Polyphaga</taxon>
        <taxon>Elateriformia</taxon>
        <taxon>Elateroidea</taxon>
        <taxon>Elateridae</taxon>
        <taxon>Agrypninae</taxon>
        <taxon>Pyrophorini</taxon>
        <taxon>Ignelater</taxon>
    </lineage>
</organism>
<dbReference type="EMBL" id="VTPC01001751">
    <property type="protein sequence ID" value="KAF2901268.1"/>
    <property type="molecule type" value="Genomic_DNA"/>
</dbReference>
<evidence type="ECO:0000313" key="2">
    <source>
        <dbReference type="EMBL" id="KAF2901268.1"/>
    </source>
</evidence>